<dbReference type="PANTHER" id="PTHR46825">
    <property type="entry name" value="D-ALANYL-D-ALANINE-CARBOXYPEPTIDASE/ENDOPEPTIDASE AMPH"/>
    <property type="match status" value="1"/>
</dbReference>
<dbReference type="Pfam" id="PF00144">
    <property type="entry name" value="Beta-lactamase"/>
    <property type="match status" value="1"/>
</dbReference>
<dbReference type="EC" id="3.5.2.6" evidence="3 6"/>
<dbReference type="EMBL" id="CP041242">
    <property type="protein sequence ID" value="QDH69544.1"/>
    <property type="molecule type" value="Genomic_DNA"/>
</dbReference>
<evidence type="ECO:0000256" key="4">
    <source>
        <dbReference type="ARBA" id="ARBA00022801"/>
    </source>
</evidence>
<dbReference type="GO" id="GO:0017001">
    <property type="term" value="P:antibiotic catabolic process"/>
    <property type="evidence" value="ECO:0007669"/>
    <property type="project" value="InterPro"/>
</dbReference>
<name>A0A514BQ62_9GAMM</name>
<organism evidence="10 11">
    <name type="scientific">Marilutibacter alkalisoli</name>
    <dbReference type="NCBI Taxonomy" id="2591633"/>
    <lineage>
        <taxon>Bacteria</taxon>
        <taxon>Pseudomonadati</taxon>
        <taxon>Pseudomonadota</taxon>
        <taxon>Gammaproteobacteria</taxon>
        <taxon>Lysobacterales</taxon>
        <taxon>Lysobacteraceae</taxon>
        <taxon>Marilutibacter</taxon>
    </lineage>
</organism>
<dbReference type="InterPro" id="IPR012338">
    <property type="entry name" value="Beta-lactam/transpept-like"/>
</dbReference>
<feature type="domain" description="Beta-lactamase-related" evidence="8">
    <location>
        <begin position="73"/>
        <end position="356"/>
    </location>
</feature>
<evidence type="ECO:0000256" key="1">
    <source>
        <dbReference type="ARBA" id="ARBA00001526"/>
    </source>
</evidence>
<evidence type="ECO:0000256" key="2">
    <source>
        <dbReference type="ARBA" id="ARBA00007840"/>
    </source>
</evidence>
<accession>A0A514BQ62</accession>
<dbReference type="KEGG" id="lyj:FKV23_05140"/>
<dbReference type="InterPro" id="IPR021860">
    <property type="entry name" value="Peptidase_S12_Pab87-rel_C"/>
</dbReference>
<evidence type="ECO:0000259" key="9">
    <source>
        <dbReference type="Pfam" id="PF11954"/>
    </source>
</evidence>
<dbReference type="InterPro" id="IPR001466">
    <property type="entry name" value="Beta-lactam-related"/>
</dbReference>
<feature type="chain" id="PRO_5021980578" description="Beta-lactamase" evidence="7">
    <location>
        <begin position="26"/>
        <end position="471"/>
    </location>
</feature>
<evidence type="ECO:0000259" key="8">
    <source>
        <dbReference type="Pfam" id="PF00144"/>
    </source>
</evidence>
<sequence length="471" mass="49223">MRHLRIAPLAAIMAATLAASAIARAGSIPEPETRIDAGLQATVEKRLLGDRTGACFAVAVVEGRESGEGFDVRRSYACADGSDTPRIGRNSAFEIGSVSKTMAAALLAGLIESGQADLDDPLADYLPEGTAVPEHEGQPILLRHVVTHTSGLPRLPPGVPITDPADPYAAMSPEDLLQALGRSALSHAPGERFEYSNFASMLLSLAVARRAGMDFESLLADRLFAPLGMEGAYITDPPAGVVAARGHATDGQAAPAWHFATDLAGVGGVRATLDDMVRYVEAQLGNAPGSLDAALALIRQPLATGIAQPMAMNWLLVPLDGRDVHAHEGGTGGFASFVGLDVERRRGVVVLSDTEQFSLGGLGDIGMHLIDPRLPLGGPKRAPSTSSAPELDAYVGEYPLAPSFVVTVRARDGVLHAQATGQQEFALGRAGEDVFVIDAVGAELRFLRGGGDEVVALELHQAGHVTRGEKR</sequence>
<evidence type="ECO:0000256" key="6">
    <source>
        <dbReference type="RuleBase" id="RU361140"/>
    </source>
</evidence>
<dbReference type="InterPro" id="IPR050491">
    <property type="entry name" value="AmpC-like"/>
</dbReference>
<keyword evidence="4 6" id="KW-0378">Hydrolase</keyword>
<dbReference type="OrthoDB" id="119951at2"/>
<keyword evidence="5 6" id="KW-0046">Antibiotic resistance</keyword>
<evidence type="ECO:0000256" key="7">
    <source>
        <dbReference type="SAM" id="SignalP"/>
    </source>
</evidence>
<dbReference type="Gene3D" id="3.40.710.10">
    <property type="entry name" value="DD-peptidase/beta-lactamase superfamily"/>
    <property type="match status" value="1"/>
</dbReference>
<proteinExistence type="inferred from homology"/>
<dbReference type="GO" id="GO:0030288">
    <property type="term" value="C:outer membrane-bounded periplasmic space"/>
    <property type="evidence" value="ECO:0007669"/>
    <property type="project" value="InterPro"/>
</dbReference>
<dbReference type="AlphaFoldDB" id="A0A514BQ62"/>
<dbReference type="GO" id="GO:0046677">
    <property type="term" value="P:response to antibiotic"/>
    <property type="evidence" value="ECO:0007669"/>
    <property type="project" value="UniProtKB-UniRule"/>
</dbReference>
<keyword evidence="11" id="KW-1185">Reference proteome</keyword>
<dbReference type="PROSITE" id="PS00336">
    <property type="entry name" value="BETA_LACTAMASE_C"/>
    <property type="match status" value="1"/>
</dbReference>
<comment type="similarity">
    <text evidence="2 6">Belongs to the class-C beta-lactamase family.</text>
</comment>
<evidence type="ECO:0000313" key="11">
    <source>
        <dbReference type="Proteomes" id="UP000317199"/>
    </source>
</evidence>
<gene>
    <name evidence="10" type="ORF">FKV23_05140</name>
</gene>
<dbReference type="RefSeq" id="WP_141622885.1">
    <property type="nucleotide sequence ID" value="NZ_CP041242.1"/>
</dbReference>
<keyword evidence="7" id="KW-0732">Signal</keyword>
<reference evidence="10 11" key="1">
    <citation type="submission" date="2019-06" db="EMBL/GenBank/DDBJ databases">
        <title>Lysobacter alkalisoli sp. nov. isolated from saline-alkali soil.</title>
        <authorList>
            <person name="Sun J.-Q."/>
            <person name="Xu L."/>
        </authorList>
    </citation>
    <scope>NUCLEOTIDE SEQUENCE [LARGE SCALE GENOMIC DNA]</scope>
    <source>
        <strain evidence="10 11">SJ-36</strain>
    </source>
</reference>
<feature type="domain" description="Peptidase S12 Pab87-related C-terminal" evidence="9">
    <location>
        <begin position="381"/>
        <end position="460"/>
    </location>
</feature>
<dbReference type="Proteomes" id="UP000317199">
    <property type="component" value="Chromosome"/>
</dbReference>
<evidence type="ECO:0000256" key="5">
    <source>
        <dbReference type="ARBA" id="ARBA00023251"/>
    </source>
</evidence>
<dbReference type="GO" id="GO:0008800">
    <property type="term" value="F:beta-lactamase activity"/>
    <property type="evidence" value="ECO:0007669"/>
    <property type="project" value="UniProtKB-UniRule"/>
</dbReference>
<dbReference type="SUPFAM" id="SSF56601">
    <property type="entry name" value="beta-lactamase/transpeptidase-like"/>
    <property type="match status" value="1"/>
</dbReference>
<evidence type="ECO:0000313" key="10">
    <source>
        <dbReference type="EMBL" id="QDH69544.1"/>
    </source>
</evidence>
<comment type="catalytic activity">
    <reaction evidence="1 6">
        <text>a beta-lactam + H2O = a substituted beta-amino acid</text>
        <dbReference type="Rhea" id="RHEA:20401"/>
        <dbReference type="ChEBI" id="CHEBI:15377"/>
        <dbReference type="ChEBI" id="CHEBI:35627"/>
        <dbReference type="ChEBI" id="CHEBI:140347"/>
        <dbReference type="EC" id="3.5.2.6"/>
    </reaction>
</comment>
<dbReference type="InterPro" id="IPR001586">
    <property type="entry name" value="Beta-lactam_class-C_AS"/>
</dbReference>
<dbReference type="PANTHER" id="PTHR46825:SF8">
    <property type="entry name" value="BETA-LACTAMASE-RELATED"/>
    <property type="match status" value="1"/>
</dbReference>
<feature type="signal peptide" evidence="7">
    <location>
        <begin position="1"/>
        <end position="25"/>
    </location>
</feature>
<protein>
    <recommendedName>
        <fullName evidence="3 6">Beta-lactamase</fullName>
        <ecNumber evidence="3 6">3.5.2.6</ecNumber>
    </recommendedName>
</protein>
<dbReference type="Pfam" id="PF11954">
    <property type="entry name" value="DUF3471"/>
    <property type="match status" value="1"/>
</dbReference>
<evidence type="ECO:0000256" key="3">
    <source>
        <dbReference type="ARBA" id="ARBA00012865"/>
    </source>
</evidence>